<name>K2J2S2_9RHOB</name>
<dbReference type="Proteomes" id="UP000006762">
    <property type="component" value="Unassembled WGS sequence"/>
</dbReference>
<reference evidence="1 2" key="1">
    <citation type="submission" date="2012-09" db="EMBL/GenBank/DDBJ databases">
        <title>Celeribacter baekdonensis B30 Genome Sequencing.</title>
        <authorList>
            <person name="Wang W."/>
        </authorList>
    </citation>
    <scope>NUCLEOTIDE SEQUENCE [LARGE SCALE GENOMIC DNA]</scope>
    <source>
        <strain evidence="1 2">B30</strain>
    </source>
</reference>
<dbReference type="EMBL" id="AMRK01000010">
    <property type="protein sequence ID" value="EKE69398.1"/>
    <property type="molecule type" value="Genomic_DNA"/>
</dbReference>
<comment type="caution">
    <text evidence="1">The sequence shown here is derived from an EMBL/GenBank/DDBJ whole genome shotgun (WGS) entry which is preliminary data.</text>
</comment>
<protein>
    <recommendedName>
        <fullName evidence="3">Short chain dehydrogenase</fullName>
    </recommendedName>
</protein>
<gene>
    <name evidence="1" type="ORF">B30_16578</name>
</gene>
<dbReference type="SUPFAM" id="SSF51735">
    <property type="entry name" value="NAD(P)-binding Rossmann-fold domains"/>
    <property type="match status" value="1"/>
</dbReference>
<dbReference type="InterPro" id="IPR036291">
    <property type="entry name" value="NAD(P)-bd_dom_sf"/>
</dbReference>
<sequence>MRQVVLITGGTMGIGLGLAEAFLAPNVKINRNAQALDLSACWWMPTVGNQHAGALQRRWKGVCGWLPHCKR</sequence>
<keyword evidence="2" id="KW-1185">Reference proteome</keyword>
<evidence type="ECO:0000313" key="2">
    <source>
        <dbReference type="Proteomes" id="UP000006762"/>
    </source>
</evidence>
<evidence type="ECO:0008006" key="3">
    <source>
        <dbReference type="Google" id="ProtNLM"/>
    </source>
</evidence>
<accession>K2J2S2</accession>
<dbReference type="AlphaFoldDB" id="K2J2S2"/>
<organism evidence="1 2">
    <name type="scientific">Celeribacter baekdonensis B30</name>
    <dbReference type="NCBI Taxonomy" id="1208323"/>
    <lineage>
        <taxon>Bacteria</taxon>
        <taxon>Pseudomonadati</taxon>
        <taxon>Pseudomonadota</taxon>
        <taxon>Alphaproteobacteria</taxon>
        <taxon>Rhodobacterales</taxon>
        <taxon>Roseobacteraceae</taxon>
        <taxon>Celeribacter</taxon>
    </lineage>
</organism>
<evidence type="ECO:0000313" key="1">
    <source>
        <dbReference type="EMBL" id="EKE69398.1"/>
    </source>
</evidence>
<feature type="non-terminal residue" evidence="1">
    <location>
        <position position="71"/>
    </location>
</feature>
<proteinExistence type="predicted"/>